<dbReference type="Pfam" id="PF08275">
    <property type="entry name" value="DNAG_N"/>
    <property type="match status" value="1"/>
</dbReference>
<dbReference type="GO" id="GO:0003677">
    <property type="term" value="F:DNA binding"/>
    <property type="evidence" value="ECO:0007669"/>
    <property type="project" value="UniProtKB-KW"/>
</dbReference>
<keyword evidence="2" id="KW-0639">Primosome</keyword>
<evidence type="ECO:0000256" key="9">
    <source>
        <dbReference type="ARBA" id="ARBA00022842"/>
    </source>
</evidence>
<keyword evidence="11" id="KW-0804">Transcription</keyword>
<dbReference type="InterPro" id="IPR036977">
    <property type="entry name" value="DNA_primase_Znf_CHC2"/>
</dbReference>
<dbReference type="SMART" id="SM00493">
    <property type="entry name" value="TOPRIM"/>
    <property type="match status" value="1"/>
</dbReference>
<dbReference type="PATRIC" id="fig|203274.3.peg.246"/>
<dbReference type="InterPro" id="IPR013264">
    <property type="entry name" value="DNAG_N"/>
</dbReference>
<gene>
    <name evidence="14" type="primary">dnaG</name>
    <name evidence="14" type="ORF">AXA84_0141</name>
    <name evidence="15" type="ORF">DH96_01010</name>
</gene>
<dbReference type="SMART" id="SM00400">
    <property type="entry name" value="ZnF_CHCC"/>
    <property type="match status" value="1"/>
</dbReference>
<feature type="domain" description="Toprim" evidence="13">
    <location>
        <begin position="283"/>
        <end position="364"/>
    </location>
</feature>
<dbReference type="SUPFAM" id="SSF56731">
    <property type="entry name" value="DNA primase core"/>
    <property type="match status" value="1"/>
</dbReference>
<dbReference type="PANTHER" id="PTHR30313">
    <property type="entry name" value="DNA PRIMASE"/>
    <property type="match status" value="1"/>
</dbReference>
<sequence>MNKKLIKEINNQISIVELVTKCGIFLKKTGKNFMGLCPFHVEKTPSFSVSPEKNIALCMSCLNGGAPFKFYQQLKKISIDETIKELSQKFNLKLSFLKVNDYPKNPLYVILKDTCEYYCNSLRSFFRYDIQNSLLKNPKKYQNIDLKKILRMDIQHSLIAYLQERKLNFDLIKEFQLGFAGSHYNSLLKYLLEVKKHNLKDLVKLSLVKKKENSDEYYDFFRNRFILPLTNFKGQIVGFVGRLIEENKKNQTKYLFNSETVLFKKSNLLYRFFEHYKFIKEKEEIILCEGFFDVISLFKIQQKNVIATMGTQITKQQIDLLKSLTNNVLIFFDGDDSGQEASLKISKILNQNSFKVSILFLPHNIDPDQYINFSENYDNFHSFKKNNIKDFIFYNIEKLQECGKDINNIKKEIYNLLKFHNHKNQEYYQKEIYSKYQIYVDLNNYSLNIFSNNNFYLPNPILYIDKKIKNIIKNNVTFHEIDIINDILLNREYIDFIRHDIVQYISNPVIIEIIDKVKEYYDIYASEQEINNGINIENFIKIYNNFLNKIDSYFSIYDLLLDIQQSFFFKKKKRITNQEDLKIFYFQLKINNIYHEIEKIKKERKKIIDKKNFFSQNNNKEKFKELTINIKKKEEEIQNKKKEIEKIKDEIRVYYNMKNIQE</sequence>
<evidence type="ECO:0000313" key="16">
    <source>
        <dbReference type="Proteomes" id="UP000070069"/>
    </source>
</evidence>
<comment type="caution">
    <text evidence="14">The sequence shown here is derived from an EMBL/GenBank/DDBJ whole genome shotgun (WGS) entry which is preliminary data.</text>
</comment>
<evidence type="ECO:0000256" key="3">
    <source>
        <dbReference type="ARBA" id="ARBA00022679"/>
    </source>
</evidence>
<evidence type="ECO:0000256" key="6">
    <source>
        <dbReference type="ARBA" id="ARBA00022723"/>
    </source>
</evidence>
<evidence type="ECO:0000256" key="2">
    <source>
        <dbReference type="ARBA" id="ARBA00022515"/>
    </source>
</evidence>
<dbReference type="NCBIfam" id="TIGR01391">
    <property type="entry name" value="dnaG"/>
    <property type="match status" value="1"/>
</dbReference>
<dbReference type="InterPro" id="IPR037068">
    <property type="entry name" value="DNA_primase_core_N_sf"/>
</dbReference>
<protein>
    <submittedName>
        <fullName evidence="14">DNA primase</fullName>
        <ecNumber evidence="14">2.7.7.-</ecNumber>
    </submittedName>
</protein>
<evidence type="ECO:0000256" key="5">
    <source>
        <dbReference type="ARBA" id="ARBA00022705"/>
    </source>
</evidence>
<dbReference type="Proteomes" id="UP000070069">
    <property type="component" value="Unassembled WGS sequence"/>
</dbReference>
<dbReference type="GO" id="GO:0003899">
    <property type="term" value="F:DNA-directed RNA polymerase activity"/>
    <property type="evidence" value="ECO:0007669"/>
    <property type="project" value="InterPro"/>
</dbReference>
<keyword evidence="17" id="KW-1185">Reference proteome</keyword>
<keyword evidence="1" id="KW-0240">DNA-directed RNA polymerase</keyword>
<dbReference type="GO" id="GO:0000428">
    <property type="term" value="C:DNA-directed RNA polymerase complex"/>
    <property type="evidence" value="ECO:0007669"/>
    <property type="project" value="UniProtKB-KW"/>
</dbReference>
<keyword evidence="4 14" id="KW-0548">Nucleotidyltransferase</keyword>
<dbReference type="SUPFAM" id="SSF57783">
    <property type="entry name" value="Zinc beta-ribbon"/>
    <property type="match status" value="1"/>
</dbReference>
<keyword evidence="10" id="KW-0238">DNA-binding</keyword>
<keyword evidence="3 14" id="KW-0808">Transferase</keyword>
<dbReference type="InterPro" id="IPR006171">
    <property type="entry name" value="TOPRIM_dom"/>
</dbReference>
<dbReference type="Gene3D" id="3.90.980.10">
    <property type="entry name" value="DNA primase, catalytic core, N-terminal domain"/>
    <property type="match status" value="1"/>
</dbReference>
<evidence type="ECO:0000313" key="15">
    <source>
        <dbReference type="EMBL" id="RAM57882.1"/>
    </source>
</evidence>
<proteinExistence type="predicted"/>
<dbReference type="PANTHER" id="PTHR30313:SF2">
    <property type="entry name" value="DNA PRIMASE"/>
    <property type="match status" value="1"/>
</dbReference>
<keyword evidence="12" id="KW-0175">Coiled coil</keyword>
<keyword evidence="6" id="KW-0479">Metal-binding</keyword>
<organism evidence="14 16">
    <name type="scientific">Candidatus Phytoplasma oryzae</name>
    <dbReference type="NCBI Taxonomy" id="203274"/>
    <lineage>
        <taxon>Bacteria</taxon>
        <taxon>Bacillati</taxon>
        <taxon>Mycoplasmatota</taxon>
        <taxon>Mollicutes</taxon>
        <taxon>Acholeplasmatales</taxon>
        <taxon>Acholeplasmataceae</taxon>
        <taxon>Candidatus Phytoplasma</taxon>
        <taxon>16SrXI (Rice yellow dwarf group)</taxon>
    </lineage>
</organism>
<dbReference type="InterPro" id="IPR006295">
    <property type="entry name" value="DNA_primase_DnaG"/>
</dbReference>
<dbReference type="GO" id="GO:0008270">
    <property type="term" value="F:zinc ion binding"/>
    <property type="evidence" value="ECO:0007669"/>
    <property type="project" value="UniProtKB-KW"/>
</dbReference>
<feature type="coiled-coil region" evidence="12">
    <location>
        <begin position="590"/>
        <end position="657"/>
    </location>
</feature>
<dbReference type="CDD" id="cd03364">
    <property type="entry name" value="TOPRIM_DnaG_primases"/>
    <property type="match status" value="1"/>
</dbReference>
<dbReference type="InterPro" id="IPR034151">
    <property type="entry name" value="TOPRIM_DnaG_bac"/>
</dbReference>
<dbReference type="EMBL" id="LTBM01000002">
    <property type="protein sequence ID" value="KXT29327.1"/>
    <property type="molecule type" value="Genomic_DNA"/>
</dbReference>
<evidence type="ECO:0000256" key="1">
    <source>
        <dbReference type="ARBA" id="ARBA00022478"/>
    </source>
</evidence>
<reference evidence="14 16" key="2">
    <citation type="submission" date="2016-02" db="EMBL/GenBank/DDBJ databases">
        <title>A draft genome sequence of Candidatus Phytoplasma oryzae strain Mbita1, the causative agent of Napier Grass stunt disease in Kenya.</title>
        <authorList>
            <person name="Fischer A."/>
            <person name="Santa-Cruz I."/>
            <person name="Wambua L."/>
            <person name="Olds C."/>
            <person name="Midega C."/>
            <person name="Dickinson M."/>
            <person name="Kawicha P."/>
            <person name="Khan Z."/>
            <person name="Masiga D."/>
            <person name="Jores J."/>
            <person name="Bernd S."/>
        </authorList>
    </citation>
    <scope>NUCLEOTIDE SEQUENCE [LARGE SCALE GENOMIC DNA]</scope>
    <source>
        <strain evidence="14">Mbita1</strain>
    </source>
</reference>
<dbReference type="GO" id="GO:0006269">
    <property type="term" value="P:DNA replication, synthesis of primer"/>
    <property type="evidence" value="ECO:0007669"/>
    <property type="project" value="UniProtKB-KW"/>
</dbReference>
<dbReference type="Pfam" id="PF01807">
    <property type="entry name" value="Zn_ribbon_DnaG"/>
    <property type="match status" value="1"/>
</dbReference>
<keyword evidence="8" id="KW-0862">Zinc</keyword>
<evidence type="ECO:0000313" key="14">
    <source>
        <dbReference type="EMBL" id="KXT29327.1"/>
    </source>
</evidence>
<dbReference type="EC" id="2.7.7.-" evidence="14"/>
<keyword evidence="9" id="KW-0460">Magnesium</keyword>
<dbReference type="Gene3D" id="3.90.580.10">
    <property type="entry name" value="Zinc finger, CHC2-type domain"/>
    <property type="match status" value="1"/>
</dbReference>
<dbReference type="PROSITE" id="PS50880">
    <property type="entry name" value="TOPRIM"/>
    <property type="match status" value="1"/>
</dbReference>
<dbReference type="GO" id="GO:1990077">
    <property type="term" value="C:primosome complex"/>
    <property type="evidence" value="ECO:0007669"/>
    <property type="project" value="UniProtKB-KW"/>
</dbReference>
<keyword evidence="5" id="KW-0235">DNA replication</keyword>
<name>A0A139JQR4_9MOLU</name>
<dbReference type="Pfam" id="PF13155">
    <property type="entry name" value="Toprim_2"/>
    <property type="match status" value="1"/>
</dbReference>
<accession>A0A139JQR4</accession>
<evidence type="ECO:0000256" key="8">
    <source>
        <dbReference type="ARBA" id="ARBA00022833"/>
    </source>
</evidence>
<evidence type="ECO:0000256" key="10">
    <source>
        <dbReference type="ARBA" id="ARBA00023125"/>
    </source>
</evidence>
<dbReference type="InterPro" id="IPR002694">
    <property type="entry name" value="Znf_CHC2"/>
</dbReference>
<evidence type="ECO:0000256" key="4">
    <source>
        <dbReference type="ARBA" id="ARBA00022695"/>
    </source>
</evidence>
<keyword evidence="7" id="KW-0863">Zinc-finger</keyword>
<evidence type="ECO:0000256" key="7">
    <source>
        <dbReference type="ARBA" id="ARBA00022771"/>
    </source>
</evidence>
<dbReference type="InterPro" id="IPR050219">
    <property type="entry name" value="DnaG_primase"/>
</dbReference>
<evidence type="ECO:0000259" key="13">
    <source>
        <dbReference type="PROSITE" id="PS50880"/>
    </source>
</evidence>
<dbReference type="AlphaFoldDB" id="A0A139JQR4"/>
<evidence type="ECO:0000313" key="17">
    <source>
        <dbReference type="Proteomes" id="UP000249343"/>
    </source>
</evidence>
<evidence type="ECO:0000256" key="11">
    <source>
        <dbReference type="ARBA" id="ARBA00023163"/>
    </source>
</evidence>
<reference evidence="15 17" key="1">
    <citation type="submission" date="2014-04" db="EMBL/GenBank/DDBJ databases">
        <title>Genome study of Napier grass stunt phytoplasma.</title>
        <authorList>
            <person name="Kawicha P."/>
            <person name="Dickinson M."/>
            <person name="Hodgetts J."/>
        </authorList>
    </citation>
    <scope>NUCLEOTIDE SEQUENCE [LARGE SCALE GENOMIC DNA]</scope>
    <source>
        <strain evidence="15 17">NGS-S10</strain>
    </source>
</reference>
<evidence type="ECO:0000256" key="12">
    <source>
        <dbReference type="SAM" id="Coils"/>
    </source>
</evidence>
<dbReference type="GO" id="GO:0005737">
    <property type="term" value="C:cytoplasm"/>
    <property type="evidence" value="ECO:0007669"/>
    <property type="project" value="TreeGrafter"/>
</dbReference>
<dbReference type="Gene3D" id="3.40.1360.10">
    <property type="match status" value="1"/>
</dbReference>
<dbReference type="Proteomes" id="UP000249343">
    <property type="component" value="Unassembled WGS sequence"/>
</dbReference>
<dbReference type="OrthoDB" id="9803773at2"/>
<dbReference type="EMBL" id="JHUK01000002">
    <property type="protein sequence ID" value="RAM57882.1"/>
    <property type="molecule type" value="Genomic_DNA"/>
</dbReference>
<dbReference type="RefSeq" id="WP_066540052.1">
    <property type="nucleotide sequence ID" value="NZ_JHUK01000002.1"/>
</dbReference>